<dbReference type="EMBL" id="LVCJ01000036">
    <property type="protein sequence ID" value="OAL34814.1"/>
    <property type="molecule type" value="Genomic_DNA"/>
</dbReference>
<evidence type="ECO:0000313" key="3">
    <source>
        <dbReference type="EMBL" id="OAL34814.1"/>
    </source>
</evidence>
<dbReference type="GeneID" id="34589424"/>
<evidence type="ECO:0000256" key="2">
    <source>
        <dbReference type="SAM" id="MobiDB-lite"/>
    </source>
</evidence>
<dbReference type="RefSeq" id="XP_022499826.1">
    <property type="nucleotide sequence ID" value="XM_022644300.1"/>
</dbReference>
<gene>
    <name evidence="3" type="ORF">AYO20_06009</name>
</gene>
<dbReference type="OrthoDB" id="4176762at2759"/>
<feature type="coiled-coil region" evidence="1">
    <location>
        <begin position="454"/>
        <end position="481"/>
    </location>
</feature>
<dbReference type="AlphaFoldDB" id="A0A178D058"/>
<evidence type="ECO:0000256" key="1">
    <source>
        <dbReference type="SAM" id="Coils"/>
    </source>
</evidence>
<reference evidence="3 4" key="1">
    <citation type="submission" date="2016-03" db="EMBL/GenBank/DDBJ databases">
        <title>The draft genome sequence of Fonsecaea nubica causative agent of cutaneous subcutaneous infection in human host.</title>
        <authorList>
            <person name="Costa F."/>
            <person name="Sybren D.H."/>
            <person name="Raittz R.T."/>
            <person name="Weiss V.A."/>
            <person name="Leao A.C."/>
            <person name="Gomes R."/>
            <person name="De Souza E.M."/>
            <person name="Pedrosa F.O."/>
            <person name="Steffens M.B."/>
            <person name="Bombassaro A."/>
            <person name="Tadra-Sfeir M.Z."/>
            <person name="Moreno L.F."/>
            <person name="Najafzadeh M.J."/>
            <person name="Felipe M.S."/>
            <person name="Teixeira M."/>
            <person name="Sun J."/>
            <person name="Xi L."/>
            <person name="Castro M.A."/>
            <person name="Vicente V.A."/>
        </authorList>
    </citation>
    <scope>NUCLEOTIDE SEQUENCE [LARGE SCALE GENOMIC DNA]</scope>
    <source>
        <strain evidence="3 4">CBS 269.64</strain>
    </source>
</reference>
<feature type="region of interest" description="Disordered" evidence="2">
    <location>
        <begin position="1"/>
        <end position="35"/>
    </location>
</feature>
<evidence type="ECO:0008006" key="5">
    <source>
        <dbReference type="Google" id="ProtNLM"/>
    </source>
</evidence>
<name>A0A178D058_9EURO</name>
<evidence type="ECO:0000313" key="4">
    <source>
        <dbReference type="Proteomes" id="UP000185904"/>
    </source>
</evidence>
<comment type="caution">
    <text evidence="3">The sequence shown here is derived from an EMBL/GenBank/DDBJ whole genome shotgun (WGS) entry which is preliminary data.</text>
</comment>
<sequence>MPGFASFRRKLSRTKSVPGPVEITEESRDQLQPWPSKALSLTPSDEQLVAKLAFTPETTIIERAPRRQTPSVGTRWSERTVFNNVESGFLSLPTELLMFLQPYLSPSSEVSLRHTCSRFFHLYSTPSFVLTGKELFDFLCMTERDQDPTELDKLVCSRCQMLHLRSTFPTAEIKQESTLRDCRQVWLCPHRHLGYQRTIRNIKAGVESPFRVETLEPCSRCRNSIRNRSVADRPEKGTSAMDLENPKAESLLISKIALIQAPSPLYNARTSGGSGMYKEVFQVKDVSSALSGIDFRLCAHMKLGDPYILSKFCRACINTQRLPPGVKGPPCINESKREFGAGRTRAKCKGTCFTRGCRTQFMFQARESLSPDASGRRQVWLIIVVYRWLGPLLSAGRDGTWTDHTIDHQERKEMRVKWAEWEKVETATAWNPLRWSTLRPRSFWSRRIDDLEIMDSHLQQMNATEKMRVELKDDNNELDAAIGSAINARRITQACCAGQAIIEKQTQIDIPSRKWHRLALKPTENPKIEVRMPRIS</sequence>
<protein>
    <recommendedName>
        <fullName evidence="5">F-box domain-containing protein</fullName>
    </recommendedName>
</protein>
<keyword evidence="4" id="KW-1185">Reference proteome</keyword>
<accession>A0A178D058</accession>
<dbReference type="Proteomes" id="UP000185904">
    <property type="component" value="Unassembled WGS sequence"/>
</dbReference>
<keyword evidence="1" id="KW-0175">Coiled coil</keyword>
<proteinExistence type="predicted"/>
<organism evidence="3 4">
    <name type="scientific">Fonsecaea nubica</name>
    <dbReference type="NCBI Taxonomy" id="856822"/>
    <lineage>
        <taxon>Eukaryota</taxon>
        <taxon>Fungi</taxon>
        <taxon>Dikarya</taxon>
        <taxon>Ascomycota</taxon>
        <taxon>Pezizomycotina</taxon>
        <taxon>Eurotiomycetes</taxon>
        <taxon>Chaetothyriomycetidae</taxon>
        <taxon>Chaetothyriales</taxon>
        <taxon>Herpotrichiellaceae</taxon>
        <taxon>Fonsecaea</taxon>
    </lineage>
</organism>